<proteinExistence type="predicted"/>
<name>A0AAV6VM29_9ARAC</name>
<accession>A0AAV6VM29</accession>
<organism evidence="2 3">
    <name type="scientific">Oedothorax gibbosus</name>
    <dbReference type="NCBI Taxonomy" id="931172"/>
    <lineage>
        <taxon>Eukaryota</taxon>
        <taxon>Metazoa</taxon>
        <taxon>Ecdysozoa</taxon>
        <taxon>Arthropoda</taxon>
        <taxon>Chelicerata</taxon>
        <taxon>Arachnida</taxon>
        <taxon>Araneae</taxon>
        <taxon>Araneomorphae</taxon>
        <taxon>Entelegynae</taxon>
        <taxon>Araneoidea</taxon>
        <taxon>Linyphiidae</taxon>
        <taxon>Erigoninae</taxon>
        <taxon>Oedothorax</taxon>
    </lineage>
</organism>
<protein>
    <submittedName>
        <fullName evidence="2">Uncharacterized protein</fullName>
    </submittedName>
</protein>
<sequence>MSLVLKTVWLASLCLCLSCGRSPMTPMMSLKLALMKHQNDVDSEDVATEDYADIIPFFLEDVHPDDIAFFFGPSIGHTPSLSTHRRPYPKSAPVPTRCVPRPRDLRTQRLIVDAYHIGDFDFQVKTRKEYGDWNRSVLAECSLLVGLSDFKKRTLSESRPNECLLSWLKLKTSCRISHIVNGMRDGTGEAEVLVGPLRMLVRVRPESEKFGSPEMHMSEAKEARVIIRDSDGFPTDMTNEINAEIEKTVLCIVNSDVRNVLMDSVKCSWNGSSISCKLMNGNM</sequence>
<dbReference type="Proteomes" id="UP000827092">
    <property type="component" value="Unassembled WGS sequence"/>
</dbReference>
<gene>
    <name evidence="2" type="ORF">JTE90_006798</name>
</gene>
<dbReference type="AlphaFoldDB" id="A0AAV6VM29"/>
<feature type="signal peptide" evidence="1">
    <location>
        <begin position="1"/>
        <end position="20"/>
    </location>
</feature>
<keyword evidence="1" id="KW-0732">Signal</keyword>
<evidence type="ECO:0000313" key="3">
    <source>
        <dbReference type="Proteomes" id="UP000827092"/>
    </source>
</evidence>
<feature type="chain" id="PRO_5043507384" evidence="1">
    <location>
        <begin position="21"/>
        <end position="283"/>
    </location>
</feature>
<evidence type="ECO:0000256" key="1">
    <source>
        <dbReference type="SAM" id="SignalP"/>
    </source>
</evidence>
<evidence type="ECO:0000313" key="2">
    <source>
        <dbReference type="EMBL" id="KAG8197752.1"/>
    </source>
</evidence>
<comment type="caution">
    <text evidence="2">The sequence shown here is derived from an EMBL/GenBank/DDBJ whole genome shotgun (WGS) entry which is preliminary data.</text>
</comment>
<dbReference type="EMBL" id="JAFNEN010000051">
    <property type="protein sequence ID" value="KAG8197752.1"/>
    <property type="molecule type" value="Genomic_DNA"/>
</dbReference>
<keyword evidence="3" id="KW-1185">Reference proteome</keyword>
<reference evidence="2 3" key="1">
    <citation type="journal article" date="2022" name="Nat. Ecol. Evol.">
        <title>A masculinizing supergene underlies an exaggerated male reproductive morph in a spider.</title>
        <authorList>
            <person name="Hendrickx F."/>
            <person name="De Corte Z."/>
            <person name="Sonet G."/>
            <person name="Van Belleghem S.M."/>
            <person name="Kostlbacher S."/>
            <person name="Vangestel C."/>
        </authorList>
    </citation>
    <scope>NUCLEOTIDE SEQUENCE [LARGE SCALE GENOMIC DNA]</scope>
    <source>
        <strain evidence="2">W744_W776</strain>
    </source>
</reference>